<comment type="caution">
    <text evidence="2">The sequence shown here is derived from an EMBL/GenBank/DDBJ whole genome shotgun (WGS) entry which is preliminary data.</text>
</comment>
<protein>
    <submittedName>
        <fullName evidence="2">Thioredoxin family protein</fullName>
    </submittedName>
</protein>
<feature type="signal peptide" evidence="1">
    <location>
        <begin position="1"/>
        <end position="22"/>
    </location>
</feature>
<keyword evidence="1" id="KW-0732">Signal</keyword>
<evidence type="ECO:0000313" key="3">
    <source>
        <dbReference type="Proteomes" id="UP001165396"/>
    </source>
</evidence>
<accession>A0ABT1Z0W6</accession>
<dbReference type="Proteomes" id="UP001165396">
    <property type="component" value="Unassembled WGS sequence"/>
</dbReference>
<evidence type="ECO:0000256" key="1">
    <source>
        <dbReference type="SAM" id="SignalP"/>
    </source>
</evidence>
<dbReference type="SUPFAM" id="SSF52833">
    <property type="entry name" value="Thioredoxin-like"/>
    <property type="match status" value="1"/>
</dbReference>
<dbReference type="Gene3D" id="3.40.30.10">
    <property type="entry name" value="Glutaredoxin"/>
    <property type="match status" value="1"/>
</dbReference>
<reference evidence="2" key="1">
    <citation type="submission" date="2022-07" db="EMBL/GenBank/DDBJ databases">
        <title>Pseudosulfitobacter sp. strain AP-MA-4, whole genome sequence.</title>
        <authorList>
            <person name="Jiang Y."/>
        </authorList>
    </citation>
    <scope>NUCLEOTIDE SEQUENCE</scope>
    <source>
        <strain evidence="2">AP-MA-4</strain>
    </source>
</reference>
<dbReference type="RefSeq" id="WP_258294510.1">
    <property type="nucleotide sequence ID" value="NZ_JANKJG010000006.1"/>
</dbReference>
<keyword evidence="3" id="KW-1185">Reference proteome</keyword>
<dbReference type="EMBL" id="JANKJG010000006">
    <property type="protein sequence ID" value="MCR8826779.1"/>
    <property type="molecule type" value="Genomic_DNA"/>
</dbReference>
<evidence type="ECO:0000313" key="2">
    <source>
        <dbReference type="EMBL" id="MCR8826779.1"/>
    </source>
</evidence>
<proteinExistence type="predicted"/>
<name>A0ABT1Z0W6_9RHOB</name>
<dbReference type="CDD" id="cd02947">
    <property type="entry name" value="TRX_family"/>
    <property type="match status" value="1"/>
</dbReference>
<feature type="chain" id="PRO_5045326963" evidence="1">
    <location>
        <begin position="23"/>
        <end position="134"/>
    </location>
</feature>
<organism evidence="2 3">
    <name type="scientific">Pseudosulfitobacter koreensis</name>
    <dbReference type="NCBI Taxonomy" id="2968472"/>
    <lineage>
        <taxon>Bacteria</taxon>
        <taxon>Pseudomonadati</taxon>
        <taxon>Pseudomonadota</taxon>
        <taxon>Alphaproteobacteria</taxon>
        <taxon>Rhodobacterales</taxon>
        <taxon>Roseobacteraceae</taxon>
        <taxon>Pseudosulfitobacter</taxon>
    </lineage>
</organism>
<sequence>MNRRAFLTATAATLVLPHAASAIQVRTFSPALWDAVRATDQVVILNFRTSWSLTCQIKQELIAEALSRTPAYRELQFIDVNWDTYGPSRMAARLKVDRRSSLLVMKSGAELARLVNQPQAHKIRELLDAALNAA</sequence>
<dbReference type="InterPro" id="IPR036249">
    <property type="entry name" value="Thioredoxin-like_sf"/>
</dbReference>
<gene>
    <name evidence="2" type="ORF">NTA49_09545</name>
</gene>